<dbReference type="EMBL" id="LNRQ01000009">
    <property type="protein sequence ID" value="KZM82200.1"/>
    <property type="molecule type" value="Genomic_DNA"/>
</dbReference>
<keyword evidence="6" id="KW-0732">Signal</keyword>
<gene>
    <name evidence="7" type="ORF">DCAR_029769</name>
    <name evidence="8" type="ORF">DCAR_0934348</name>
</gene>
<feature type="compositionally biased region" description="Basic and acidic residues" evidence="4">
    <location>
        <begin position="605"/>
        <end position="614"/>
    </location>
</feature>
<feature type="chain" id="PRO_5008044563" evidence="6">
    <location>
        <begin position="20"/>
        <end position="792"/>
    </location>
</feature>
<keyword evidence="9" id="KW-1185">Reference proteome</keyword>
<dbReference type="EMBL" id="CP093351">
    <property type="protein sequence ID" value="WOH14825.1"/>
    <property type="molecule type" value="Genomic_DNA"/>
</dbReference>
<feature type="compositionally biased region" description="Basic residues" evidence="4">
    <location>
        <begin position="708"/>
        <end position="717"/>
    </location>
</feature>
<evidence type="ECO:0000256" key="3">
    <source>
        <dbReference type="ARBA" id="ARBA00023136"/>
    </source>
</evidence>
<sequence>MGMVFVAWAFIAWVGSVLVAKKGESGGNVFVSLMGALPNLSFIAEAKAAATRLSVMITRKPEIICEIRKIILPGITFSSFLSIMNHSDQVQLEPMSSWALLRKELHGTSKYTGMFQAAKEDRIPLSPYLSYVSGAAAKPPQFVKQTIFTSFWELFYLFVVGIIVCYGLFSRRNCENKNLGCSSSDFSASYVSGISYVSSFFENGVGNTYGYGEKNVTRDRGFGESFDFDEFTDSGSSRLRKGVSDENVRKEWDSKCAVTESMVFVANGKYEVKPERRNGHRPLNLPVRSLKSRIIDIAGDHEGNNLAASDISKKLRFRGLVPINLDEKFRETVVASPVPWGLRSERMDLRENMGNVKPAFVGKTELVCPKLPTAKPLSPTILTSEMEEFERKDSFRVSFPPALESSLAPLRNKPSSSRFSSQRFGTEVAAEKNNKNNLKSFSKGETEALSNRATKGVVSSNLDSKPANLVKARSMVGSFSAMSVDNICKNDLKGLHKGQKEESMYKPNECIEFLKSDVRHADLVKGQLQVGSTSQMSNERSSDNNLKASFRTDKGDLLEGENTSNDFWNLDLNTACLLNGSFGTALSSENDGEKKSETASVDFGNPKKEDLRSRNSIDSLKPDVIPKSTMNCLKRGKSVRTIRSNELSVDVKKSEEAYLIHTGDKSVKLCDEDKAGLQKKYDWRDGLICEVEEHSRKNKNISSDMKNSKLRKNRHGERQKNGTRNSVKCESIFMESDNFQVIADKEETRPGIVGDTHIEFNEVDKKAAEFIAKFREQIRLQKVASKREMNFL</sequence>
<protein>
    <submittedName>
        <fullName evidence="7">Uncharacterized protein</fullName>
    </submittedName>
</protein>
<feature type="region of interest" description="Disordered" evidence="4">
    <location>
        <begin position="587"/>
        <end position="614"/>
    </location>
</feature>
<feature type="region of interest" description="Disordered" evidence="4">
    <location>
        <begin position="699"/>
        <end position="724"/>
    </location>
</feature>
<dbReference type="Proteomes" id="UP000077755">
    <property type="component" value="Chromosome 9"/>
</dbReference>
<dbReference type="PANTHER" id="PTHR34059:SF6">
    <property type="entry name" value="DUF4408 DOMAIN-CONTAINING PROTEIN"/>
    <property type="match status" value="1"/>
</dbReference>
<keyword evidence="1 5" id="KW-0812">Transmembrane</keyword>
<evidence type="ECO:0000256" key="1">
    <source>
        <dbReference type="ARBA" id="ARBA00022692"/>
    </source>
</evidence>
<keyword evidence="2 5" id="KW-1133">Transmembrane helix</keyword>
<feature type="compositionally biased region" description="Polar residues" evidence="4">
    <location>
        <begin position="448"/>
        <end position="460"/>
    </location>
</feature>
<evidence type="ECO:0000313" key="8">
    <source>
        <dbReference type="EMBL" id="WOH14825.1"/>
    </source>
</evidence>
<feature type="compositionally biased region" description="Polar residues" evidence="4">
    <location>
        <begin position="413"/>
        <end position="424"/>
    </location>
</feature>
<proteinExistence type="predicted"/>
<dbReference type="InterPro" id="IPR008480">
    <property type="entry name" value="DUF761_pln"/>
</dbReference>
<dbReference type="GO" id="GO:0016020">
    <property type="term" value="C:membrane"/>
    <property type="evidence" value="ECO:0007669"/>
    <property type="project" value="InterPro"/>
</dbReference>
<organism evidence="7">
    <name type="scientific">Daucus carota subsp. sativus</name>
    <name type="common">Carrot</name>
    <dbReference type="NCBI Taxonomy" id="79200"/>
    <lineage>
        <taxon>Eukaryota</taxon>
        <taxon>Viridiplantae</taxon>
        <taxon>Streptophyta</taxon>
        <taxon>Embryophyta</taxon>
        <taxon>Tracheophyta</taxon>
        <taxon>Spermatophyta</taxon>
        <taxon>Magnoliopsida</taxon>
        <taxon>eudicotyledons</taxon>
        <taxon>Gunneridae</taxon>
        <taxon>Pentapetalae</taxon>
        <taxon>asterids</taxon>
        <taxon>campanulids</taxon>
        <taxon>Apiales</taxon>
        <taxon>Apiaceae</taxon>
        <taxon>Apioideae</taxon>
        <taxon>Scandiceae</taxon>
        <taxon>Daucinae</taxon>
        <taxon>Daucus</taxon>
        <taxon>Daucus sect. Daucus</taxon>
    </lineage>
</organism>
<feature type="region of interest" description="Disordered" evidence="4">
    <location>
        <begin position="410"/>
        <end position="460"/>
    </location>
</feature>
<feature type="transmembrane region" description="Helical" evidence="5">
    <location>
        <begin position="151"/>
        <end position="169"/>
    </location>
</feature>
<evidence type="ECO:0000313" key="7">
    <source>
        <dbReference type="EMBL" id="KZM82200.1"/>
    </source>
</evidence>
<dbReference type="Gene3D" id="1.20.1560.10">
    <property type="entry name" value="ABC transporter type 1, transmembrane domain"/>
    <property type="match status" value="1"/>
</dbReference>
<evidence type="ECO:0000256" key="4">
    <source>
        <dbReference type="SAM" id="MobiDB-lite"/>
    </source>
</evidence>
<reference evidence="8" key="2">
    <citation type="submission" date="2022-03" db="EMBL/GenBank/DDBJ databases">
        <title>Draft title - Genomic analysis of global carrot germplasm unveils the trajectory of domestication and the origin of high carotenoid orange carrot.</title>
        <authorList>
            <person name="Iorizzo M."/>
            <person name="Ellison S."/>
            <person name="Senalik D."/>
            <person name="Macko-Podgorni A."/>
            <person name="Grzebelus D."/>
            <person name="Bostan H."/>
            <person name="Rolling W."/>
            <person name="Curaba J."/>
            <person name="Simon P."/>
        </authorList>
    </citation>
    <scope>NUCLEOTIDE SEQUENCE</scope>
    <source>
        <tissue evidence="8">Leaf</tissue>
    </source>
</reference>
<evidence type="ECO:0000256" key="6">
    <source>
        <dbReference type="SAM" id="SignalP"/>
    </source>
</evidence>
<dbReference type="InterPro" id="IPR036640">
    <property type="entry name" value="ABC1_TM_sf"/>
</dbReference>
<name>A0A175YG00_DAUCS</name>
<dbReference type="GO" id="GO:0005524">
    <property type="term" value="F:ATP binding"/>
    <property type="evidence" value="ECO:0007669"/>
    <property type="project" value="InterPro"/>
</dbReference>
<keyword evidence="3 5" id="KW-0472">Membrane</keyword>
<accession>A0A175YG00</accession>
<dbReference type="AlphaFoldDB" id="A0A175YG00"/>
<feature type="signal peptide" evidence="6">
    <location>
        <begin position="1"/>
        <end position="19"/>
    </location>
</feature>
<evidence type="ECO:0000256" key="2">
    <source>
        <dbReference type="ARBA" id="ARBA00022989"/>
    </source>
</evidence>
<dbReference type="Gramene" id="KZM82200">
    <property type="protein sequence ID" value="KZM82200"/>
    <property type="gene ID" value="DCAR_029769"/>
</dbReference>
<dbReference type="PANTHER" id="PTHR34059">
    <property type="entry name" value="EXPRESSED PROTEIN"/>
    <property type="match status" value="1"/>
</dbReference>
<evidence type="ECO:0000313" key="9">
    <source>
        <dbReference type="Proteomes" id="UP000077755"/>
    </source>
</evidence>
<reference evidence="7" key="1">
    <citation type="journal article" date="2016" name="Nat. Genet.">
        <title>A high-quality carrot genome assembly provides new insights into carotenoid accumulation and asterid genome evolution.</title>
        <authorList>
            <person name="Iorizzo M."/>
            <person name="Ellison S."/>
            <person name="Senalik D."/>
            <person name="Zeng P."/>
            <person name="Satapoomin P."/>
            <person name="Huang J."/>
            <person name="Bowman M."/>
            <person name="Iovene M."/>
            <person name="Sanseverino W."/>
            <person name="Cavagnaro P."/>
            <person name="Yildiz M."/>
            <person name="Macko-Podgorni A."/>
            <person name="Moranska E."/>
            <person name="Grzebelus E."/>
            <person name="Grzebelus D."/>
            <person name="Ashrafi H."/>
            <person name="Zheng Z."/>
            <person name="Cheng S."/>
            <person name="Spooner D."/>
            <person name="Van Deynze A."/>
            <person name="Simon P."/>
        </authorList>
    </citation>
    <scope>NUCLEOTIDE SEQUENCE [LARGE SCALE GENOMIC DNA]</scope>
    <source>
        <tissue evidence="7">Leaf</tissue>
    </source>
</reference>
<evidence type="ECO:0000256" key="5">
    <source>
        <dbReference type="SAM" id="Phobius"/>
    </source>
</evidence>
<dbReference type="Pfam" id="PF05553">
    <property type="entry name" value="DUF761"/>
    <property type="match status" value="1"/>
</dbReference>